<evidence type="ECO:0000313" key="2">
    <source>
        <dbReference type="Proteomes" id="UP000298652"/>
    </source>
</evidence>
<dbReference type="EMBL" id="CM016559">
    <property type="protein sequence ID" value="TKW00247.1"/>
    <property type="molecule type" value="Genomic_DNA"/>
</dbReference>
<dbReference type="AlphaFoldDB" id="A0A4U6TRQ9"/>
<evidence type="ECO:0000313" key="1">
    <source>
        <dbReference type="EMBL" id="TKW00247.1"/>
    </source>
</evidence>
<keyword evidence="2" id="KW-1185">Reference proteome</keyword>
<organism evidence="1 2">
    <name type="scientific">Setaria viridis</name>
    <name type="common">Green bristlegrass</name>
    <name type="synonym">Setaria italica subsp. viridis</name>
    <dbReference type="NCBI Taxonomy" id="4556"/>
    <lineage>
        <taxon>Eukaryota</taxon>
        <taxon>Viridiplantae</taxon>
        <taxon>Streptophyta</taxon>
        <taxon>Embryophyta</taxon>
        <taxon>Tracheophyta</taxon>
        <taxon>Spermatophyta</taxon>
        <taxon>Magnoliopsida</taxon>
        <taxon>Liliopsida</taxon>
        <taxon>Poales</taxon>
        <taxon>Poaceae</taxon>
        <taxon>PACMAD clade</taxon>
        <taxon>Panicoideae</taxon>
        <taxon>Panicodae</taxon>
        <taxon>Paniceae</taxon>
        <taxon>Cenchrinae</taxon>
        <taxon>Setaria</taxon>
    </lineage>
</organism>
<name>A0A4U6TRQ9_SETVI</name>
<sequence length="157" mass="16888">MRVQLLAVGTWNFLLDLNLPPDAPPIPTYHRFPSPHRRLPGTGMVLLPSIAPSSSIRVLAVPLYTLPPSLPCLSLAATIAESAANHPFVQGNSGAHPRPSTVQLWIPHHSDGCRHHCTSSPPSGPSPLTACRLELPLWLMDTGNIEPPTPPLPKPQP</sequence>
<reference evidence="1" key="1">
    <citation type="submission" date="2019-03" db="EMBL/GenBank/DDBJ databases">
        <title>WGS assembly of Setaria viridis.</title>
        <authorList>
            <person name="Huang P."/>
            <person name="Jenkins J."/>
            <person name="Grimwood J."/>
            <person name="Barry K."/>
            <person name="Healey A."/>
            <person name="Mamidi S."/>
            <person name="Sreedasyam A."/>
            <person name="Shu S."/>
            <person name="Feldman M."/>
            <person name="Wu J."/>
            <person name="Yu Y."/>
            <person name="Chen C."/>
            <person name="Johnson J."/>
            <person name="Rokhsar D."/>
            <person name="Baxter I."/>
            <person name="Schmutz J."/>
            <person name="Brutnell T."/>
            <person name="Kellogg E."/>
        </authorList>
    </citation>
    <scope>NUCLEOTIDE SEQUENCE [LARGE SCALE GENOMIC DNA]</scope>
</reference>
<protein>
    <submittedName>
        <fullName evidence="1">Uncharacterized protein</fullName>
    </submittedName>
</protein>
<gene>
    <name evidence="1" type="ORF">SEVIR_8G095900v2</name>
</gene>
<dbReference type="Proteomes" id="UP000298652">
    <property type="component" value="Chromosome 8"/>
</dbReference>
<dbReference type="Gramene" id="TKW00247">
    <property type="protein sequence ID" value="TKW00247"/>
    <property type="gene ID" value="SEVIR_8G095900v2"/>
</dbReference>
<proteinExistence type="predicted"/>
<accession>A0A4U6TRQ9</accession>